<dbReference type="AlphaFoldDB" id="A0A087U982"/>
<dbReference type="EMBL" id="KK118812">
    <property type="protein sequence ID" value="KFM73921.1"/>
    <property type="molecule type" value="Genomic_DNA"/>
</dbReference>
<dbReference type="Proteomes" id="UP000054359">
    <property type="component" value="Unassembled WGS sequence"/>
</dbReference>
<accession>A0A087U982</accession>
<proteinExistence type="predicted"/>
<organism evidence="2 3">
    <name type="scientific">Stegodyphus mimosarum</name>
    <name type="common">African social velvet spider</name>
    <dbReference type="NCBI Taxonomy" id="407821"/>
    <lineage>
        <taxon>Eukaryota</taxon>
        <taxon>Metazoa</taxon>
        <taxon>Ecdysozoa</taxon>
        <taxon>Arthropoda</taxon>
        <taxon>Chelicerata</taxon>
        <taxon>Arachnida</taxon>
        <taxon>Araneae</taxon>
        <taxon>Araneomorphae</taxon>
        <taxon>Entelegynae</taxon>
        <taxon>Eresoidea</taxon>
        <taxon>Eresidae</taxon>
        <taxon>Stegodyphus</taxon>
    </lineage>
</organism>
<name>A0A087U982_STEMI</name>
<keyword evidence="3" id="KW-1185">Reference proteome</keyword>
<evidence type="ECO:0000313" key="3">
    <source>
        <dbReference type="Proteomes" id="UP000054359"/>
    </source>
</evidence>
<feature type="non-terminal residue" evidence="2">
    <location>
        <position position="59"/>
    </location>
</feature>
<evidence type="ECO:0000256" key="1">
    <source>
        <dbReference type="SAM" id="MobiDB-lite"/>
    </source>
</evidence>
<feature type="region of interest" description="Disordered" evidence="1">
    <location>
        <begin position="1"/>
        <end position="26"/>
    </location>
</feature>
<reference evidence="2 3" key="1">
    <citation type="submission" date="2013-11" db="EMBL/GenBank/DDBJ databases">
        <title>Genome sequencing of Stegodyphus mimosarum.</title>
        <authorList>
            <person name="Bechsgaard J."/>
        </authorList>
    </citation>
    <scope>NUCLEOTIDE SEQUENCE [LARGE SCALE GENOMIC DNA]</scope>
</reference>
<protein>
    <submittedName>
        <fullName evidence="2">Uncharacterized protein</fullName>
    </submittedName>
</protein>
<sequence length="59" mass="6663">MGMGKVGMRGVNAQKRVPRPPFSPPVVQMIPHDVKISLHRNTEWKNKRIIPTTISKKCA</sequence>
<gene>
    <name evidence="2" type="ORF">X975_08366</name>
</gene>
<evidence type="ECO:0000313" key="2">
    <source>
        <dbReference type="EMBL" id="KFM73921.1"/>
    </source>
</evidence>